<organism evidence="1 2">
    <name type="scientific">Streptomyces violaceorubidus</name>
    <dbReference type="NCBI Taxonomy" id="284042"/>
    <lineage>
        <taxon>Bacteria</taxon>
        <taxon>Bacillati</taxon>
        <taxon>Actinomycetota</taxon>
        <taxon>Actinomycetes</taxon>
        <taxon>Kitasatosporales</taxon>
        <taxon>Streptomycetaceae</taxon>
        <taxon>Streptomyces</taxon>
    </lineage>
</organism>
<dbReference type="InterPro" id="IPR036086">
    <property type="entry name" value="ParB/Sulfiredoxin_sf"/>
</dbReference>
<gene>
    <name evidence="1" type="ORF">ABT188_19890</name>
</gene>
<sequence>MTMMREFSAPPRAAEFSELISKKVEEVRASGGTRETVTVDWNGQQAHVEVIDLPLSSLFYNPSTHRIRAQRSHDAERDEALDKDPWSGESQDYLAFLLKAHPENTDVRDKDFDVLKDSLDQFGQNDPGLVTRHGVLVNGNTRAAALRELGAQSMRVGVLPASLTWADINAVELSLQLRKDHRRDYSYINRLIAMEEQAALGRTPEQIAKDFRIQVRTYHQERWILSTIRELNERSRAGGGIGLRLVDWEGAQERLKELHRLYVKLETVDRDQAEVLKELRLAAILLDFSKTDVRHINEDFLKAGLEQQLPMGGAAAAQPQSVSIPGLGLEVPAASSAVAEARAMNDEILRTAAVVRNGASDIGDERKAAAQDTWDSTRKAFDEAIEAAGRSARLRKRKQLAPARLAEACASIDQCVNDLVQARTSRSLDEEAFDDAVVKLRGSLLKLAQQAGRGLPQPGDGVAWLLEAVTAEGAR</sequence>
<evidence type="ECO:0000313" key="1">
    <source>
        <dbReference type="EMBL" id="MER6166793.1"/>
    </source>
</evidence>
<evidence type="ECO:0008006" key="3">
    <source>
        <dbReference type="Google" id="ProtNLM"/>
    </source>
</evidence>
<comment type="caution">
    <text evidence="1">The sequence shown here is derived from an EMBL/GenBank/DDBJ whole genome shotgun (WGS) entry which is preliminary data.</text>
</comment>
<evidence type="ECO:0000313" key="2">
    <source>
        <dbReference type="Proteomes" id="UP001496720"/>
    </source>
</evidence>
<accession>A0ABV1SYJ2</accession>
<dbReference type="EMBL" id="JBEOZY010000019">
    <property type="protein sequence ID" value="MER6166793.1"/>
    <property type="molecule type" value="Genomic_DNA"/>
</dbReference>
<proteinExistence type="predicted"/>
<protein>
    <recommendedName>
        <fullName evidence="3">Transcriptional regulator</fullName>
    </recommendedName>
</protein>
<reference evidence="1 2" key="1">
    <citation type="submission" date="2024-06" db="EMBL/GenBank/DDBJ databases">
        <title>The Natural Products Discovery Center: Release of the First 8490 Sequenced Strains for Exploring Actinobacteria Biosynthetic Diversity.</title>
        <authorList>
            <person name="Kalkreuter E."/>
            <person name="Kautsar S.A."/>
            <person name="Yang D."/>
            <person name="Bader C.D."/>
            <person name="Teijaro C.N."/>
            <person name="Fluegel L."/>
            <person name="Davis C.M."/>
            <person name="Simpson J.R."/>
            <person name="Lauterbach L."/>
            <person name="Steele A.D."/>
            <person name="Gui C."/>
            <person name="Meng S."/>
            <person name="Li G."/>
            <person name="Viehrig K."/>
            <person name="Ye F."/>
            <person name="Su P."/>
            <person name="Kiefer A.F."/>
            <person name="Nichols A."/>
            <person name="Cepeda A.J."/>
            <person name="Yan W."/>
            <person name="Fan B."/>
            <person name="Jiang Y."/>
            <person name="Adhikari A."/>
            <person name="Zheng C.-J."/>
            <person name="Schuster L."/>
            <person name="Cowan T.M."/>
            <person name="Smanski M.J."/>
            <person name="Chevrette M.G."/>
            <person name="De Carvalho L.P.S."/>
            <person name="Shen B."/>
        </authorList>
    </citation>
    <scope>NUCLEOTIDE SEQUENCE [LARGE SCALE GENOMIC DNA]</scope>
    <source>
        <strain evidence="1 2">NPDC001615</strain>
    </source>
</reference>
<dbReference type="SUPFAM" id="SSF110849">
    <property type="entry name" value="ParB/Sulfiredoxin"/>
    <property type="match status" value="1"/>
</dbReference>
<name>A0ABV1SYJ2_9ACTN</name>
<dbReference type="RefSeq" id="WP_352148372.1">
    <property type="nucleotide sequence ID" value="NZ_JBEOZY010000019.1"/>
</dbReference>
<keyword evidence="2" id="KW-1185">Reference proteome</keyword>
<dbReference type="Proteomes" id="UP001496720">
    <property type="component" value="Unassembled WGS sequence"/>
</dbReference>